<proteinExistence type="predicted"/>
<dbReference type="PANTHER" id="PTHR34404">
    <property type="entry name" value="REGULATORY PROTEIN, FMDB FAMILY"/>
    <property type="match status" value="1"/>
</dbReference>
<evidence type="ECO:0000313" key="3">
    <source>
        <dbReference type="EMBL" id="ETR71012.1"/>
    </source>
</evidence>
<feature type="compositionally biased region" description="Low complexity" evidence="1">
    <location>
        <begin position="80"/>
        <end position="95"/>
    </location>
</feature>
<dbReference type="EMBL" id="ATBP01000333">
    <property type="protein sequence ID" value="ETR71012.1"/>
    <property type="molecule type" value="Genomic_DNA"/>
</dbReference>
<dbReference type="PANTHER" id="PTHR34404:SF2">
    <property type="entry name" value="CONSERVED SERINE RICH PROTEIN"/>
    <property type="match status" value="1"/>
</dbReference>
<dbReference type="Proteomes" id="UP000189670">
    <property type="component" value="Unassembled WGS sequence"/>
</dbReference>
<dbReference type="AlphaFoldDB" id="A0A1V1P7Z4"/>
<evidence type="ECO:0000259" key="2">
    <source>
        <dbReference type="SMART" id="SM00834"/>
    </source>
</evidence>
<sequence>MPIYEYECENCGNIEEAWQKISDAPLQACNQCQGKLHKIVSQSSFHLKGSGWYVTDYSNKKSADSSTTKDSSDDKKTDTTQKTADTKTAAKSTSD</sequence>
<dbReference type="NCBIfam" id="TIGR02605">
    <property type="entry name" value="CxxC_CxxC_SSSS"/>
    <property type="match status" value="1"/>
</dbReference>
<protein>
    <submittedName>
        <fullName evidence="3">FmdB family regulatory protein</fullName>
    </submittedName>
</protein>
<reference evidence="4" key="1">
    <citation type="submission" date="2012-11" db="EMBL/GenBank/DDBJ databases">
        <authorList>
            <person name="Lucero-Rivera Y.E."/>
            <person name="Tovar-Ramirez D."/>
        </authorList>
    </citation>
    <scope>NUCLEOTIDE SEQUENCE [LARGE SCALE GENOMIC DNA]</scope>
    <source>
        <strain evidence="4">Araruama</strain>
    </source>
</reference>
<name>A0A1V1P7Z4_9BACT</name>
<evidence type="ECO:0000313" key="4">
    <source>
        <dbReference type="Proteomes" id="UP000189670"/>
    </source>
</evidence>
<dbReference type="SMART" id="SM00834">
    <property type="entry name" value="CxxC_CXXC_SSSS"/>
    <property type="match status" value="1"/>
</dbReference>
<feature type="region of interest" description="Disordered" evidence="1">
    <location>
        <begin position="57"/>
        <end position="95"/>
    </location>
</feature>
<evidence type="ECO:0000256" key="1">
    <source>
        <dbReference type="SAM" id="MobiDB-lite"/>
    </source>
</evidence>
<organism evidence="3 4">
    <name type="scientific">Candidatus Magnetoglobus multicellularis str. Araruama</name>
    <dbReference type="NCBI Taxonomy" id="890399"/>
    <lineage>
        <taxon>Bacteria</taxon>
        <taxon>Pseudomonadati</taxon>
        <taxon>Thermodesulfobacteriota</taxon>
        <taxon>Desulfobacteria</taxon>
        <taxon>Desulfobacterales</taxon>
        <taxon>Desulfobacteraceae</taxon>
        <taxon>Candidatus Magnetoglobus</taxon>
    </lineage>
</organism>
<comment type="caution">
    <text evidence="3">The sequence shown here is derived from an EMBL/GenBank/DDBJ whole genome shotgun (WGS) entry which is preliminary data.</text>
</comment>
<accession>A0A1V1P7Z4</accession>
<dbReference type="Pfam" id="PF09723">
    <property type="entry name" value="Zn_ribbon_8"/>
    <property type="match status" value="1"/>
</dbReference>
<feature type="domain" description="Putative regulatory protein FmdB zinc ribbon" evidence="2">
    <location>
        <begin position="1"/>
        <end position="41"/>
    </location>
</feature>
<feature type="compositionally biased region" description="Basic and acidic residues" evidence="1">
    <location>
        <begin position="70"/>
        <end position="79"/>
    </location>
</feature>
<dbReference type="InterPro" id="IPR013429">
    <property type="entry name" value="Regulatory_FmdB_Zinc_ribbon"/>
</dbReference>
<gene>
    <name evidence="3" type="ORF">OMM_08398</name>
</gene>